<proteinExistence type="predicted"/>
<sequence>MFPYPTFPPYPDWSSHFCAPFSGDVIQNIEPRVFSPDIAGDAEMEERIHMNVASYGKQLGKILEALEVLSEATGTPLPAITDLIARVEAEKAECRGTIRAQAEAALARLKQVDPGAWQQVRGG</sequence>
<dbReference type="EMBL" id="JACIEQ010000001">
    <property type="protein sequence ID" value="MBB4020963.1"/>
    <property type="molecule type" value="Genomic_DNA"/>
</dbReference>
<comment type="caution">
    <text evidence="1">The sequence shown here is derived from an EMBL/GenBank/DDBJ whole genome shotgun (WGS) entry which is preliminary data.</text>
</comment>
<dbReference type="RefSeq" id="WP_054538030.1">
    <property type="nucleotide sequence ID" value="NZ_JACIEQ010000001.1"/>
</dbReference>
<name>A0A840C7X0_9RHOB</name>
<keyword evidence="2" id="KW-1185">Reference proteome</keyword>
<protein>
    <submittedName>
        <fullName evidence="1">Uncharacterized protein</fullName>
    </submittedName>
</protein>
<dbReference type="AlphaFoldDB" id="A0A840C7X0"/>
<evidence type="ECO:0000313" key="1">
    <source>
        <dbReference type="EMBL" id="MBB4020963.1"/>
    </source>
</evidence>
<dbReference type="Proteomes" id="UP000585681">
    <property type="component" value="Unassembled WGS sequence"/>
</dbReference>
<accession>A0A840C7X0</accession>
<organism evidence="1 2">
    <name type="scientific">Actibacterium naphthalenivorans</name>
    <dbReference type="NCBI Taxonomy" id="1614693"/>
    <lineage>
        <taxon>Bacteria</taxon>
        <taxon>Pseudomonadati</taxon>
        <taxon>Pseudomonadota</taxon>
        <taxon>Alphaproteobacteria</taxon>
        <taxon>Rhodobacterales</taxon>
        <taxon>Roseobacteraceae</taxon>
        <taxon>Actibacterium</taxon>
    </lineage>
</organism>
<reference evidence="1" key="1">
    <citation type="submission" date="2020-08" db="EMBL/GenBank/DDBJ databases">
        <title>Genomic Encyclopedia of Type Strains, Phase IV (KMG-IV): sequencing the most valuable type-strain genomes for metagenomic binning, comparative biology and taxonomic classification.</title>
        <authorList>
            <person name="Goeker M."/>
        </authorList>
    </citation>
    <scope>NUCLEOTIDE SEQUENCE [LARGE SCALE GENOMIC DNA]</scope>
    <source>
        <strain evidence="1">DSM 105040</strain>
    </source>
</reference>
<evidence type="ECO:0000313" key="2">
    <source>
        <dbReference type="Proteomes" id="UP000585681"/>
    </source>
</evidence>
<gene>
    <name evidence="1" type="ORF">GGR17_000754</name>
</gene>